<dbReference type="Proteomes" id="UP000030671">
    <property type="component" value="Unassembled WGS sequence"/>
</dbReference>
<feature type="domain" description="DRBM" evidence="4">
    <location>
        <begin position="212"/>
        <end position="266"/>
    </location>
</feature>
<dbReference type="Gene3D" id="1.10.1520.10">
    <property type="entry name" value="Ribonuclease III domain"/>
    <property type="match status" value="1"/>
</dbReference>
<dbReference type="InterPro" id="IPR000999">
    <property type="entry name" value="RNase_III_dom"/>
</dbReference>
<feature type="region of interest" description="Disordered" evidence="3">
    <location>
        <begin position="1"/>
        <end position="26"/>
    </location>
</feature>
<feature type="compositionally biased region" description="Basic and acidic residues" evidence="3">
    <location>
        <begin position="167"/>
        <end position="176"/>
    </location>
</feature>
<dbReference type="PROSITE" id="PS50137">
    <property type="entry name" value="DS_RBD"/>
    <property type="match status" value="1"/>
</dbReference>
<dbReference type="GO" id="GO:0003723">
    <property type="term" value="F:RNA binding"/>
    <property type="evidence" value="ECO:0007669"/>
    <property type="project" value="UniProtKB-UniRule"/>
</dbReference>
<dbReference type="Gene3D" id="3.30.160.20">
    <property type="match status" value="1"/>
</dbReference>
<dbReference type="InterPro" id="IPR014720">
    <property type="entry name" value="dsRBD_dom"/>
</dbReference>
<sequence>MSTTSTNTSSVAHSTSLKRARSMNTPQAPTIDGDLLLDVFSHRAIRYIGADMNDDFGDVDRVAFLGKRVLEMVVARALFDKRPMLSASELTIQTDECLSESNLDSWVTMYGFRERVRASPDIRESLKEPSETRLLFHSYIGAVYIQRGLDEVQSWIGKLVDPTYESNDSKRSRYQDPPDPIPPADTPPPLPSPAPSTTVFLPMFNQTCTQRRIVVDWVANSTGPPHAPAWNVQCLVGGLIKGTGHGRSKQLAKEEAAREAYIAMGWASPGF</sequence>
<dbReference type="InterPro" id="IPR036389">
    <property type="entry name" value="RNase_III_sf"/>
</dbReference>
<proteinExistence type="predicted"/>
<evidence type="ECO:0000259" key="5">
    <source>
        <dbReference type="PROSITE" id="PS50142"/>
    </source>
</evidence>
<evidence type="ECO:0000313" key="6">
    <source>
        <dbReference type="EMBL" id="ETW86914.1"/>
    </source>
</evidence>
<evidence type="ECO:0000259" key="4">
    <source>
        <dbReference type="PROSITE" id="PS50137"/>
    </source>
</evidence>
<dbReference type="KEGG" id="hir:HETIRDRAFT_166429"/>
<evidence type="ECO:0000256" key="1">
    <source>
        <dbReference type="ARBA" id="ARBA00022884"/>
    </source>
</evidence>
<dbReference type="AlphaFoldDB" id="W4KMJ0"/>
<dbReference type="GeneID" id="20668051"/>
<feature type="compositionally biased region" description="Pro residues" evidence="3">
    <location>
        <begin position="177"/>
        <end position="194"/>
    </location>
</feature>
<dbReference type="SMART" id="SM00358">
    <property type="entry name" value="DSRM"/>
    <property type="match status" value="1"/>
</dbReference>
<evidence type="ECO:0000256" key="2">
    <source>
        <dbReference type="PROSITE-ProRule" id="PRU00266"/>
    </source>
</evidence>
<accession>W4KMJ0</accession>
<dbReference type="CDD" id="cd10845">
    <property type="entry name" value="DSRM_RNAse_III_family"/>
    <property type="match status" value="1"/>
</dbReference>
<name>W4KMJ0_HETIT</name>
<dbReference type="EMBL" id="KI925454">
    <property type="protein sequence ID" value="ETW86914.1"/>
    <property type="molecule type" value="Genomic_DNA"/>
</dbReference>
<dbReference type="GO" id="GO:0006396">
    <property type="term" value="P:RNA processing"/>
    <property type="evidence" value="ECO:0007669"/>
    <property type="project" value="InterPro"/>
</dbReference>
<feature type="compositionally biased region" description="Polar residues" evidence="3">
    <location>
        <begin position="1"/>
        <end position="15"/>
    </location>
</feature>
<feature type="domain" description="RNase III" evidence="5">
    <location>
        <begin position="14"/>
        <end position="148"/>
    </location>
</feature>
<organism evidence="6 7">
    <name type="scientific">Heterobasidion irregulare (strain TC 32-1)</name>
    <dbReference type="NCBI Taxonomy" id="747525"/>
    <lineage>
        <taxon>Eukaryota</taxon>
        <taxon>Fungi</taxon>
        <taxon>Dikarya</taxon>
        <taxon>Basidiomycota</taxon>
        <taxon>Agaricomycotina</taxon>
        <taxon>Agaricomycetes</taxon>
        <taxon>Russulales</taxon>
        <taxon>Bondarzewiaceae</taxon>
        <taxon>Heterobasidion</taxon>
        <taxon>Heterobasidion annosum species complex</taxon>
    </lineage>
</organism>
<dbReference type="PROSITE" id="PS50142">
    <property type="entry name" value="RNASE_3_2"/>
    <property type="match status" value="1"/>
</dbReference>
<dbReference type="OrthoDB" id="2392202at2759"/>
<dbReference type="Pfam" id="PF00035">
    <property type="entry name" value="dsrm"/>
    <property type="match status" value="1"/>
</dbReference>
<reference evidence="6 7" key="1">
    <citation type="journal article" date="2012" name="New Phytol.">
        <title>Insight into trade-off between wood decay and parasitism from the genome of a fungal forest pathogen.</title>
        <authorList>
            <person name="Olson A."/>
            <person name="Aerts A."/>
            <person name="Asiegbu F."/>
            <person name="Belbahri L."/>
            <person name="Bouzid O."/>
            <person name="Broberg A."/>
            <person name="Canback B."/>
            <person name="Coutinho P.M."/>
            <person name="Cullen D."/>
            <person name="Dalman K."/>
            <person name="Deflorio G."/>
            <person name="van Diepen L.T."/>
            <person name="Dunand C."/>
            <person name="Duplessis S."/>
            <person name="Durling M."/>
            <person name="Gonthier P."/>
            <person name="Grimwood J."/>
            <person name="Fossdal C.G."/>
            <person name="Hansson D."/>
            <person name="Henrissat B."/>
            <person name="Hietala A."/>
            <person name="Himmelstrand K."/>
            <person name="Hoffmeister D."/>
            <person name="Hogberg N."/>
            <person name="James T.Y."/>
            <person name="Karlsson M."/>
            <person name="Kohler A."/>
            <person name="Kues U."/>
            <person name="Lee Y.H."/>
            <person name="Lin Y.C."/>
            <person name="Lind M."/>
            <person name="Lindquist E."/>
            <person name="Lombard V."/>
            <person name="Lucas S."/>
            <person name="Lunden K."/>
            <person name="Morin E."/>
            <person name="Murat C."/>
            <person name="Park J."/>
            <person name="Raffaello T."/>
            <person name="Rouze P."/>
            <person name="Salamov A."/>
            <person name="Schmutz J."/>
            <person name="Solheim H."/>
            <person name="Stahlberg J."/>
            <person name="Velez H."/>
            <person name="de Vries R.P."/>
            <person name="Wiebenga A."/>
            <person name="Woodward S."/>
            <person name="Yakovlev I."/>
            <person name="Garbelotto M."/>
            <person name="Martin F."/>
            <person name="Grigoriev I.V."/>
            <person name="Stenlid J."/>
        </authorList>
    </citation>
    <scope>NUCLEOTIDE SEQUENCE [LARGE SCALE GENOMIC DNA]</scope>
    <source>
        <strain evidence="6 7">TC 32-1</strain>
    </source>
</reference>
<dbReference type="CDD" id="cd00593">
    <property type="entry name" value="RIBOc"/>
    <property type="match status" value="1"/>
</dbReference>
<keyword evidence="7" id="KW-1185">Reference proteome</keyword>
<dbReference type="RefSeq" id="XP_009540880.1">
    <property type="nucleotide sequence ID" value="XM_009542585.1"/>
</dbReference>
<dbReference type="eggNOG" id="ENOG502SNSJ">
    <property type="taxonomic scope" value="Eukaryota"/>
</dbReference>
<dbReference type="InParanoid" id="W4KMJ0"/>
<dbReference type="SUPFAM" id="SSF69065">
    <property type="entry name" value="RNase III domain-like"/>
    <property type="match status" value="1"/>
</dbReference>
<keyword evidence="1 2" id="KW-0694">RNA-binding</keyword>
<dbReference type="STRING" id="747525.W4KMJ0"/>
<dbReference type="Pfam" id="PF14622">
    <property type="entry name" value="Ribonucleas_3_3"/>
    <property type="match status" value="1"/>
</dbReference>
<dbReference type="HOGENOM" id="CLU_056047_1_0_1"/>
<protein>
    <submittedName>
        <fullName evidence="6">Ribonuclease III</fullName>
    </submittedName>
</protein>
<feature type="region of interest" description="Disordered" evidence="3">
    <location>
        <begin position="164"/>
        <end position="197"/>
    </location>
</feature>
<dbReference type="SMART" id="SM00535">
    <property type="entry name" value="RIBOc"/>
    <property type="match status" value="1"/>
</dbReference>
<evidence type="ECO:0000256" key="3">
    <source>
        <dbReference type="SAM" id="MobiDB-lite"/>
    </source>
</evidence>
<gene>
    <name evidence="6" type="ORF">HETIRDRAFT_166429</name>
</gene>
<evidence type="ECO:0000313" key="7">
    <source>
        <dbReference type="Proteomes" id="UP000030671"/>
    </source>
</evidence>
<dbReference type="GO" id="GO:0004525">
    <property type="term" value="F:ribonuclease III activity"/>
    <property type="evidence" value="ECO:0007669"/>
    <property type="project" value="InterPro"/>
</dbReference>
<dbReference type="SUPFAM" id="SSF54768">
    <property type="entry name" value="dsRNA-binding domain-like"/>
    <property type="match status" value="1"/>
</dbReference>